<gene>
    <name evidence="1" type="ORF">C8N29_1383</name>
</gene>
<dbReference type="RefSeq" id="WP_107867090.1">
    <property type="nucleotide sequence ID" value="NZ_QAON01000038.1"/>
</dbReference>
<accession>A0A2T5IRV4</accession>
<evidence type="ECO:0000313" key="1">
    <source>
        <dbReference type="EMBL" id="PTQ86553.1"/>
    </source>
</evidence>
<comment type="caution">
    <text evidence="1">The sequence shown here is derived from an EMBL/GenBank/DDBJ whole genome shotgun (WGS) entry which is preliminary data.</text>
</comment>
<proteinExistence type="predicted"/>
<dbReference type="AlphaFoldDB" id="A0A2T5IRV4"/>
<dbReference type="OrthoDB" id="9155541at2"/>
<reference evidence="1 2" key="1">
    <citation type="submission" date="2018-04" db="EMBL/GenBank/DDBJ databases">
        <title>Genomic Encyclopedia of Archaeal and Bacterial Type Strains, Phase II (KMG-II): from individual species to whole genera.</title>
        <authorList>
            <person name="Goeker M."/>
        </authorList>
    </citation>
    <scope>NUCLEOTIDE SEQUENCE [LARGE SCALE GENOMIC DNA]</scope>
    <source>
        <strain evidence="1 2">DSM 5822</strain>
    </source>
</reference>
<dbReference type="EMBL" id="QAON01000038">
    <property type="protein sequence ID" value="PTQ86553.1"/>
    <property type="molecule type" value="Genomic_DNA"/>
</dbReference>
<evidence type="ECO:0000313" key="2">
    <source>
        <dbReference type="Proteomes" id="UP000244223"/>
    </source>
</evidence>
<sequence>MNLLDFCDSNDPRTYIQKPFHANGYLYATNGHIAIKVDNNPEIDIDSIKAPDGVCQAIDNYINSAQMDSLIDVCTLQIPLLEKCQCQTQQQEKEVDCDDCDGKGYFYYGENNHIYQCEECCSSGKVPSETYLCAYCTGSGFKKDSVKVGDSLIDGRYIRMITQLPKSKITTIPAPNKTTYKGCKAHIFTFLGGSGVVMSMGW</sequence>
<dbReference type="Proteomes" id="UP000244223">
    <property type="component" value="Unassembled WGS sequence"/>
</dbReference>
<name>A0A2T5IRV4_9GAMM</name>
<organism evidence="1 2">
    <name type="scientific">Agitococcus lubricus</name>
    <dbReference type="NCBI Taxonomy" id="1077255"/>
    <lineage>
        <taxon>Bacteria</taxon>
        <taxon>Pseudomonadati</taxon>
        <taxon>Pseudomonadota</taxon>
        <taxon>Gammaproteobacteria</taxon>
        <taxon>Moraxellales</taxon>
        <taxon>Moraxellaceae</taxon>
        <taxon>Agitococcus</taxon>
    </lineage>
</organism>
<keyword evidence="2" id="KW-1185">Reference proteome</keyword>
<protein>
    <submittedName>
        <fullName evidence="1">Uncharacterized protein</fullName>
    </submittedName>
</protein>